<accession>A0A2U3N4R3</accession>
<proteinExistence type="predicted"/>
<feature type="region of interest" description="Disordered" evidence="1">
    <location>
        <begin position="1"/>
        <end position="64"/>
    </location>
</feature>
<feature type="compositionally biased region" description="Polar residues" evidence="1">
    <location>
        <begin position="9"/>
        <end position="22"/>
    </location>
</feature>
<protein>
    <submittedName>
        <fullName evidence="2">Uncharacterized protein</fullName>
    </submittedName>
</protein>
<feature type="compositionally biased region" description="Polar residues" evidence="1">
    <location>
        <begin position="31"/>
        <end position="48"/>
    </location>
</feature>
<gene>
    <name evidence="2" type="ORF">KPC_3840</name>
</gene>
<dbReference type="Proteomes" id="UP000245974">
    <property type="component" value="Unassembled WGS sequence"/>
</dbReference>
<sequence length="64" mass="6933">MSDFKDFSTKANNDSLNAQANEKTVEKVLPKSSQNPTPNEATPNPKTDNQGKDAKSDQSNPPSK</sequence>
<dbReference type="AlphaFoldDB" id="A0A2U3N4R3"/>
<organism evidence="2 3">
    <name type="scientific">Acinetobacter stercoris</name>
    <dbReference type="NCBI Taxonomy" id="2126983"/>
    <lineage>
        <taxon>Bacteria</taxon>
        <taxon>Pseudomonadati</taxon>
        <taxon>Pseudomonadota</taxon>
        <taxon>Gammaproteobacteria</taxon>
        <taxon>Moraxellales</taxon>
        <taxon>Moraxellaceae</taxon>
        <taxon>Acinetobacter</taxon>
    </lineage>
</organism>
<reference evidence="3" key="1">
    <citation type="submission" date="2018-03" db="EMBL/GenBank/DDBJ databases">
        <authorList>
            <person name="Blom J."/>
        </authorList>
    </citation>
    <scope>NUCLEOTIDE SEQUENCE [LARGE SCALE GENOMIC DNA]</scope>
    <source>
        <strain evidence="3">KPC-SM-21</strain>
    </source>
</reference>
<evidence type="ECO:0000256" key="1">
    <source>
        <dbReference type="SAM" id="MobiDB-lite"/>
    </source>
</evidence>
<evidence type="ECO:0000313" key="2">
    <source>
        <dbReference type="EMBL" id="SPL72662.1"/>
    </source>
</evidence>
<dbReference type="InParanoid" id="A0A2U3N4R3"/>
<dbReference type="EMBL" id="OOGT01000437">
    <property type="protein sequence ID" value="SPL72662.1"/>
    <property type="molecule type" value="Genomic_DNA"/>
</dbReference>
<keyword evidence="3" id="KW-1185">Reference proteome</keyword>
<name>A0A2U3N4R3_9GAMM</name>
<dbReference type="RefSeq" id="WP_121976037.1">
    <property type="nucleotide sequence ID" value="NZ_OOGT01000437.1"/>
</dbReference>
<evidence type="ECO:0000313" key="3">
    <source>
        <dbReference type="Proteomes" id="UP000245974"/>
    </source>
</evidence>